<evidence type="ECO:0000313" key="2">
    <source>
        <dbReference type="EMBL" id="RCW45880.1"/>
    </source>
</evidence>
<dbReference type="Pfam" id="PF19054">
    <property type="entry name" value="DUF5753"/>
    <property type="match status" value="1"/>
</dbReference>
<evidence type="ECO:0000313" key="3">
    <source>
        <dbReference type="Proteomes" id="UP000253495"/>
    </source>
</evidence>
<dbReference type="EMBL" id="QPJC01000002">
    <property type="protein sequence ID" value="RCW45880.1"/>
    <property type="molecule type" value="Genomic_DNA"/>
</dbReference>
<sequence length="283" mass="31223">MGGDSRGSPKIRTLGAELREAREAAGFSTRKLAEKLQKHHSVLARYETGAKRPEPETVAAILTALDVSDAERTRIVNLARAAEDANWVAVGDSSHRDMTTLIEYERTASAIVEVATTVIPGVLQTHDYARAIIATWSPRDADTRTAIRLGRRDILTKREAPTFTAIITENALREPIGGREVHAEQLRHLLKMQELANVEALLVPSRTERWNPAHAGNFIHFAFEKAAPIVYIEHFSSLTLLHTPKEVNAFENAITHLREVAMGPDESAELIAEIAHGQGEPND</sequence>
<dbReference type="CDD" id="cd00093">
    <property type="entry name" value="HTH_XRE"/>
    <property type="match status" value="1"/>
</dbReference>
<dbReference type="InterPro" id="IPR043917">
    <property type="entry name" value="DUF5753"/>
</dbReference>
<feature type="domain" description="HTH cro/C1-type" evidence="1">
    <location>
        <begin position="18"/>
        <end position="72"/>
    </location>
</feature>
<dbReference type="SUPFAM" id="SSF47413">
    <property type="entry name" value="lambda repressor-like DNA-binding domains"/>
    <property type="match status" value="1"/>
</dbReference>
<dbReference type="InterPro" id="IPR010982">
    <property type="entry name" value="Lambda_DNA-bd_dom_sf"/>
</dbReference>
<gene>
    <name evidence="2" type="ORF">DFQ14_102181</name>
</gene>
<dbReference type="OrthoDB" id="3672921at2"/>
<proteinExistence type="predicted"/>
<dbReference type="Proteomes" id="UP000253495">
    <property type="component" value="Unassembled WGS sequence"/>
</dbReference>
<dbReference type="Pfam" id="PF13560">
    <property type="entry name" value="HTH_31"/>
    <property type="match status" value="1"/>
</dbReference>
<protein>
    <submittedName>
        <fullName evidence="2">Helix-turn-helix protein</fullName>
    </submittedName>
</protein>
<reference evidence="2 3" key="1">
    <citation type="submission" date="2018-07" db="EMBL/GenBank/DDBJ databases">
        <title>Genomic Encyclopedia of Type Strains, Phase III (KMG-III): the genomes of soil and plant-associated and newly described type strains.</title>
        <authorList>
            <person name="Whitman W."/>
        </authorList>
    </citation>
    <scope>NUCLEOTIDE SEQUENCE [LARGE SCALE GENOMIC DNA]</scope>
    <source>
        <strain evidence="2 3">CECT 8575</strain>
    </source>
</reference>
<dbReference type="AlphaFoldDB" id="A0A368VWZ5"/>
<name>A0A368VWZ5_9ACTN</name>
<evidence type="ECO:0000259" key="1">
    <source>
        <dbReference type="PROSITE" id="PS50943"/>
    </source>
</evidence>
<dbReference type="SMART" id="SM00530">
    <property type="entry name" value="HTH_XRE"/>
    <property type="match status" value="1"/>
</dbReference>
<dbReference type="InterPro" id="IPR001387">
    <property type="entry name" value="Cro/C1-type_HTH"/>
</dbReference>
<dbReference type="PROSITE" id="PS50943">
    <property type="entry name" value="HTH_CROC1"/>
    <property type="match status" value="1"/>
</dbReference>
<dbReference type="Gene3D" id="1.10.260.40">
    <property type="entry name" value="lambda repressor-like DNA-binding domains"/>
    <property type="match status" value="1"/>
</dbReference>
<organism evidence="2 3">
    <name type="scientific">Halopolyspora algeriensis</name>
    <dbReference type="NCBI Taxonomy" id="1500506"/>
    <lineage>
        <taxon>Bacteria</taxon>
        <taxon>Bacillati</taxon>
        <taxon>Actinomycetota</taxon>
        <taxon>Actinomycetes</taxon>
        <taxon>Actinomycetes incertae sedis</taxon>
        <taxon>Halopolyspora</taxon>
    </lineage>
</organism>
<comment type="caution">
    <text evidence="2">The sequence shown here is derived from an EMBL/GenBank/DDBJ whole genome shotgun (WGS) entry which is preliminary data.</text>
</comment>
<accession>A0A368VWZ5</accession>
<dbReference type="RefSeq" id="WP_114451742.1">
    <property type="nucleotide sequence ID" value="NZ_QPJC01000002.1"/>
</dbReference>
<dbReference type="GO" id="GO:0003677">
    <property type="term" value="F:DNA binding"/>
    <property type="evidence" value="ECO:0007669"/>
    <property type="project" value="InterPro"/>
</dbReference>
<keyword evidence="3" id="KW-1185">Reference proteome</keyword>